<evidence type="ECO:0000256" key="1">
    <source>
        <dbReference type="ARBA" id="ARBA00005384"/>
    </source>
</evidence>
<evidence type="ECO:0000313" key="7">
    <source>
        <dbReference type="EMBL" id="MBL4916898.1"/>
    </source>
</evidence>
<comment type="caution">
    <text evidence="7">The sequence shown here is derived from an EMBL/GenBank/DDBJ whole genome shotgun (WGS) entry which is preliminary data.</text>
</comment>
<dbReference type="InterPro" id="IPR036390">
    <property type="entry name" value="WH_DNA-bd_sf"/>
</dbReference>
<dbReference type="InterPro" id="IPR015422">
    <property type="entry name" value="PyrdxlP-dep_Trfase_small"/>
</dbReference>
<keyword evidence="3" id="KW-0805">Transcription regulation</keyword>
<feature type="domain" description="HTH gntR-type" evidence="6">
    <location>
        <begin position="13"/>
        <end position="81"/>
    </location>
</feature>
<dbReference type="EMBL" id="JAESVN010000002">
    <property type="protein sequence ID" value="MBL4916898.1"/>
    <property type="molecule type" value="Genomic_DNA"/>
</dbReference>
<keyword evidence="7" id="KW-0808">Transferase</keyword>
<evidence type="ECO:0000256" key="2">
    <source>
        <dbReference type="ARBA" id="ARBA00022898"/>
    </source>
</evidence>
<dbReference type="InterPro" id="IPR051446">
    <property type="entry name" value="HTH_trans_reg/aminotransferase"/>
</dbReference>
<dbReference type="InterPro" id="IPR000524">
    <property type="entry name" value="Tscrpt_reg_HTH_GntR"/>
</dbReference>
<dbReference type="CDD" id="cd00609">
    <property type="entry name" value="AAT_like"/>
    <property type="match status" value="1"/>
</dbReference>
<keyword evidence="7" id="KW-0032">Aminotransferase</keyword>
<dbReference type="Gene3D" id="3.90.1150.10">
    <property type="entry name" value="Aspartate Aminotransferase, domain 1"/>
    <property type="match status" value="1"/>
</dbReference>
<dbReference type="GO" id="GO:0003700">
    <property type="term" value="F:DNA-binding transcription factor activity"/>
    <property type="evidence" value="ECO:0007669"/>
    <property type="project" value="InterPro"/>
</dbReference>
<evidence type="ECO:0000256" key="5">
    <source>
        <dbReference type="ARBA" id="ARBA00023163"/>
    </source>
</evidence>
<dbReference type="Gene3D" id="3.40.640.10">
    <property type="entry name" value="Type I PLP-dependent aspartate aminotransferase-like (Major domain)"/>
    <property type="match status" value="1"/>
</dbReference>
<dbReference type="InterPro" id="IPR015421">
    <property type="entry name" value="PyrdxlP-dep_Trfase_major"/>
</dbReference>
<keyword evidence="8" id="KW-1185">Reference proteome</keyword>
<protein>
    <submittedName>
        <fullName evidence="7">PLP-dependent aminotransferase family protein</fullName>
    </submittedName>
</protein>
<proteinExistence type="inferred from homology"/>
<dbReference type="PANTHER" id="PTHR46577:SF1">
    <property type="entry name" value="HTH-TYPE TRANSCRIPTIONAL REGULATORY PROTEIN GABR"/>
    <property type="match status" value="1"/>
</dbReference>
<dbReference type="GO" id="GO:0003677">
    <property type="term" value="F:DNA binding"/>
    <property type="evidence" value="ECO:0007669"/>
    <property type="project" value="UniProtKB-KW"/>
</dbReference>
<dbReference type="SMART" id="SM00345">
    <property type="entry name" value="HTH_GNTR"/>
    <property type="match status" value="1"/>
</dbReference>
<dbReference type="GO" id="GO:0030170">
    <property type="term" value="F:pyridoxal phosphate binding"/>
    <property type="evidence" value="ECO:0007669"/>
    <property type="project" value="InterPro"/>
</dbReference>
<reference evidence="7" key="1">
    <citation type="submission" date="2021-01" db="EMBL/GenBank/DDBJ databases">
        <title>Tabrizicola alba sp. nov. a motile alkaliphilic bacterium isolated from a soda lake.</title>
        <authorList>
            <person name="Szuroczki S."/>
            <person name="Abbaszade G."/>
            <person name="Schumann P."/>
            <person name="Toth E."/>
        </authorList>
    </citation>
    <scope>NUCLEOTIDE SEQUENCE</scope>
    <source>
        <strain evidence="7">DMG-N-6</strain>
    </source>
</reference>
<dbReference type="SUPFAM" id="SSF53383">
    <property type="entry name" value="PLP-dependent transferases"/>
    <property type="match status" value="1"/>
</dbReference>
<dbReference type="GO" id="GO:0008483">
    <property type="term" value="F:transaminase activity"/>
    <property type="evidence" value="ECO:0007669"/>
    <property type="project" value="UniProtKB-KW"/>
</dbReference>
<accession>A0A8K0V7Q1</accession>
<dbReference type="PANTHER" id="PTHR46577">
    <property type="entry name" value="HTH-TYPE TRANSCRIPTIONAL REGULATORY PROTEIN GABR"/>
    <property type="match status" value="1"/>
</dbReference>
<dbReference type="SUPFAM" id="SSF46785">
    <property type="entry name" value="Winged helix' DNA-binding domain"/>
    <property type="match status" value="1"/>
</dbReference>
<evidence type="ECO:0000256" key="4">
    <source>
        <dbReference type="ARBA" id="ARBA00023125"/>
    </source>
</evidence>
<sequence>MSIWLPDPAEIKRPAYRSLAQVISAAVASGELRPGDRLPTHRDLAFRLGLSVQTVSRAYEALIRSDVIAGEVGRGTFVKGAAAVEGRPPPYHRIDQDDRIIDCSMLTPVLGPGQAAAMDAVLAGLAGDLPAEVLFSFRPRQALRRHAERALGWLAECGVVVRTDQVLTTNGATPAMTVALATAALPGDTVLTEELGHHTLKSLTRLHGMKLEGLPCDSEGILPEQLEQAARRTGARALFTLPGPTNPRAQMMGPARRAAIVAVARKLDLTIIECDVTGPLNPDRPPPLAALAPERVFYVTTLSKLLMPGLRLGWLVVPEAHLTAAFTRHMVTNWMATPLMAEIASRLIASGEASRLVDWQRRMLQRRNAIAADCLEGLRWRGTGSGMHVWLDLPEGWEEAAFVNSARLRGVAIAPGSAFETGPAPRSSRGVRICLGSPDEESLREALTRISRLARNTPEPDFLTL</sequence>
<name>A0A8K0V7Q1_9RHOB</name>
<evidence type="ECO:0000256" key="3">
    <source>
        <dbReference type="ARBA" id="ARBA00023015"/>
    </source>
</evidence>
<dbReference type="CDD" id="cd07377">
    <property type="entry name" value="WHTH_GntR"/>
    <property type="match status" value="1"/>
</dbReference>
<dbReference type="Pfam" id="PF00155">
    <property type="entry name" value="Aminotran_1_2"/>
    <property type="match status" value="1"/>
</dbReference>
<organism evidence="7 8">
    <name type="scientific">Szabonella alba</name>
    <dbReference type="NCBI Taxonomy" id="2804194"/>
    <lineage>
        <taxon>Bacteria</taxon>
        <taxon>Pseudomonadati</taxon>
        <taxon>Pseudomonadota</taxon>
        <taxon>Alphaproteobacteria</taxon>
        <taxon>Rhodobacterales</taxon>
        <taxon>Paracoccaceae</taxon>
        <taxon>Szabonella</taxon>
    </lineage>
</organism>
<keyword evidence="2" id="KW-0663">Pyridoxal phosphate</keyword>
<evidence type="ECO:0000259" key="6">
    <source>
        <dbReference type="PROSITE" id="PS50949"/>
    </source>
</evidence>
<keyword evidence="5" id="KW-0804">Transcription</keyword>
<dbReference type="Gene3D" id="1.10.10.10">
    <property type="entry name" value="Winged helix-like DNA-binding domain superfamily/Winged helix DNA-binding domain"/>
    <property type="match status" value="1"/>
</dbReference>
<dbReference type="Pfam" id="PF00392">
    <property type="entry name" value="GntR"/>
    <property type="match status" value="1"/>
</dbReference>
<comment type="similarity">
    <text evidence="1">In the C-terminal section; belongs to the class-I pyridoxal-phosphate-dependent aminotransferase family.</text>
</comment>
<dbReference type="InterPro" id="IPR015424">
    <property type="entry name" value="PyrdxlP-dep_Trfase"/>
</dbReference>
<dbReference type="PROSITE" id="PS50949">
    <property type="entry name" value="HTH_GNTR"/>
    <property type="match status" value="1"/>
</dbReference>
<evidence type="ECO:0000313" key="8">
    <source>
        <dbReference type="Proteomes" id="UP000648908"/>
    </source>
</evidence>
<dbReference type="Proteomes" id="UP000648908">
    <property type="component" value="Unassembled WGS sequence"/>
</dbReference>
<dbReference type="AlphaFoldDB" id="A0A8K0V7Q1"/>
<dbReference type="InterPro" id="IPR004839">
    <property type="entry name" value="Aminotransferase_I/II_large"/>
</dbReference>
<dbReference type="RefSeq" id="WP_202687702.1">
    <property type="nucleotide sequence ID" value="NZ_JAESVN010000002.1"/>
</dbReference>
<keyword evidence="4" id="KW-0238">DNA-binding</keyword>
<dbReference type="InterPro" id="IPR036388">
    <property type="entry name" value="WH-like_DNA-bd_sf"/>
</dbReference>
<gene>
    <name evidence="7" type="ORF">JL811_06645</name>
</gene>